<feature type="non-terminal residue" evidence="1">
    <location>
        <position position="1"/>
    </location>
</feature>
<gene>
    <name evidence="1" type="ORF">M441DRAFT_149011</name>
</gene>
<dbReference type="OrthoDB" id="426293at2759"/>
<dbReference type="InterPro" id="IPR036770">
    <property type="entry name" value="Ankyrin_rpt-contain_sf"/>
</dbReference>
<evidence type="ECO:0000313" key="2">
    <source>
        <dbReference type="Proteomes" id="UP000240493"/>
    </source>
</evidence>
<dbReference type="Proteomes" id="UP000240493">
    <property type="component" value="Unassembled WGS sequence"/>
</dbReference>
<accession>A0A2T3YWW9</accession>
<evidence type="ECO:0000313" key="1">
    <source>
        <dbReference type="EMBL" id="PTB37058.1"/>
    </source>
</evidence>
<reference evidence="1 2" key="1">
    <citation type="submission" date="2016-07" db="EMBL/GenBank/DDBJ databases">
        <title>Multiple horizontal gene transfer events from other fungi enriched the ability of initially mycotrophic Trichoderma (Ascomycota) to feed on dead plant biomass.</title>
        <authorList>
            <consortium name="DOE Joint Genome Institute"/>
            <person name="Aerts A."/>
            <person name="Atanasova L."/>
            <person name="Chenthamara K."/>
            <person name="Zhang J."/>
            <person name="Grujic M."/>
            <person name="Henrissat B."/>
            <person name="Kuo A."/>
            <person name="Salamov A."/>
            <person name="Lipzen A."/>
            <person name="Labutti K."/>
            <person name="Barry K."/>
            <person name="Miao Y."/>
            <person name="Rahimi M.J."/>
            <person name="Shen Q."/>
            <person name="Grigoriev I.V."/>
            <person name="Kubicek C.P."/>
            <person name="Druzhinina I.S."/>
        </authorList>
    </citation>
    <scope>NUCLEOTIDE SEQUENCE [LARGE SCALE GENOMIC DNA]</scope>
    <source>
        <strain evidence="1 2">CBS 433.97</strain>
    </source>
</reference>
<protein>
    <submittedName>
        <fullName evidence="1">Uncharacterized protein</fullName>
    </submittedName>
</protein>
<name>A0A2T3YWW9_TRIA4</name>
<sequence>ASGNRHIEIVRLLLASLGVEISKADNHHHTALFFRSRYEYNNIVQALFPDRRINLGIKDWCYSTSLSAAVRNGHFEVVEVLLVAGGMIIEGQDGIGRSAPSSKKFPWVFIRASQVEIQACRTGLT</sequence>
<dbReference type="Gene3D" id="1.25.40.20">
    <property type="entry name" value="Ankyrin repeat-containing domain"/>
    <property type="match status" value="1"/>
</dbReference>
<proteinExistence type="predicted"/>
<dbReference type="SUPFAM" id="SSF48403">
    <property type="entry name" value="Ankyrin repeat"/>
    <property type="match status" value="1"/>
</dbReference>
<dbReference type="AlphaFoldDB" id="A0A2T3YWW9"/>
<organism evidence="1 2">
    <name type="scientific">Trichoderma asperellum (strain ATCC 204424 / CBS 433.97 / NBRC 101777)</name>
    <dbReference type="NCBI Taxonomy" id="1042311"/>
    <lineage>
        <taxon>Eukaryota</taxon>
        <taxon>Fungi</taxon>
        <taxon>Dikarya</taxon>
        <taxon>Ascomycota</taxon>
        <taxon>Pezizomycotina</taxon>
        <taxon>Sordariomycetes</taxon>
        <taxon>Hypocreomycetidae</taxon>
        <taxon>Hypocreales</taxon>
        <taxon>Hypocreaceae</taxon>
        <taxon>Trichoderma</taxon>
    </lineage>
</organism>
<keyword evidence="2" id="KW-1185">Reference proteome</keyword>
<dbReference type="EMBL" id="KZ679268">
    <property type="protein sequence ID" value="PTB37058.1"/>
    <property type="molecule type" value="Genomic_DNA"/>
</dbReference>